<protein>
    <recommendedName>
        <fullName evidence="3">DUF4412 domain-containing protein</fullName>
    </recommendedName>
</protein>
<dbReference type="Proteomes" id="UP000019460">
    <property type="component" value="Unassembled WGS sequence"/>
</dbReference>
<comment type="caution">
    <text evidence="1">The sequence shown here is derived from an EMBL/GenBank/DDBJ whole genome shotgun (WGS) entry which is preliminary data.</text>
</comment>
<accession>W9VK92</accession>
<keyword evidence="2" id="KW-1185">Reference proteome</keyword>
<evidence type="ECO:0008006" key="3">
    <source>
        <dbReference type="Google" id="ProtNLM"/>
    </source>
</evidence>
<proteinExistence type="predicted"/>
<sequence>MAMLAGLASASSEAALVVTESLDGEMQTRIYHQGVYYELEEGRLLNRIDLAHDRCLMVNHEAEVYFEGACEGSLDELMATMKAEFDRQLASLTPEQREQMQAMVGAMIQGSGRGEVGFERDGAGKVAGYDAESYRISVNDVPYSRVWVSADLEAAIGKEFDLDAYRRWDRRMREEMDAMTHRLGGQEKGADPMAETFDAILAKGYLVKVAPNPGADMMGMMVPSTIADEASEEIEVLSVEQDPDFRPESLNPPGDYRELSSWTQFMQVDIGSEEHDDQAHD</sequence>
<name>W9VK92_9GAMM</name>
<dbReference type="EMBL" id="AONC01000010">
    <property type="protein sequence ID" value="EXJ16502.1"/>
    <property type="molecule type" value="Genomic_DNA"/>
</dbReference>
<dbReference type="STRING" id="1249627.D779_0103"/>
<evidence type="ECO:0000313" key="2">
    <source>
        <dbReference type="Proteomes" id="UP000019460"/>
    </source>
</evidence>
<organism evidence="1 2">
    <name type="scientific">Imhoffiella purpurea</name>
    <dbReference type="NCBI Taxonomy" id="1249627"/>
    <lineage>
        <taxon>Bacteria</taxon>
        <taxon>Pseudomonadati</taxon>
        <taxon>Pseudomonadota</taxon>
        <taxon>Gammaproteobacteria</taxon>
        <taxon>Chromatiales</taxon>
        <taxon>Chromatiaceae</taxon>
        <taxon>Imhoffiella</taxon>
    </lineage>
</organism>
<dbReference type="AlphaFoldDB" id="W9VK92"/>
<gene>
    <name evidence="1" type="ORF">D779_0103</name>
</gene>
<reference evidence="1 2" key="1">
    <citation type="submission" date="2012-11" db="EMBL/GenBank/DDBJ databases">
        <title>Genome assembly of Thiorhodococcus sp. AK35.</title>
        <authorList>
            <person name="Nupur N."/>
            <person name="Khatri I."/>
            <person name="Subramanian S."/>
            <person name="Pinnaka A."/>
        </authorList>
    </citation>
    <scope>NUCLEOTIDE SEQUENCE [LARGE SCALE GENOMIC DNA]</scope>
    <source>
        <strain evidence="1 2">AK35</strain>
    </source>
</reference>
<evidence type="ECO:0000313" key="1">
    <source>
        <dbReference type="EMBL" id="EXJ16502.1"/>
    </source>
</evidence>